<gene>
    <name evidence="7" type="ORF">PVAND_016570</name>
</gene>
<dbReference type="GO" id="GO:0007608">
    <property type="term" value="P:sensory perception of smell"/>
    <property type="evidence" value="ECO:0007669"/>
    <property type="project" value="TreeGrafter"/>
</dbReference>
<dbReference type="PANTHER" id="PTHR11857">
    <property type="entry name" value="ODORANT BINDING PROTEIN-RELATED"/>
    <property type="match status" value="1"/>
</dbReference>
<dbReference type="GO" id="GO:0005549">
    <property type="term" value="F:odorant binding"/>
    <property type="evidence" value="ECO:0007669"/>
    <property type="project" value="InterPro"/>
</dbReference>
<comment type="similarity">
    <text evidence="2">Belongs to the PBP/GOBP family.</text>
</comment>
<feature type="signal peptide" evidence="6">
    <location>
        <begin position="1"/>
        <end position="16"/>
    </location>
</feature>
<protein>
    <recommendedName>
        <fullName evidence="9">Odorant binding protein</fullName>
    </recommendedName>
</protein>
<comment type="caution">
    <text evidence="7">The sequence shown here is derived from an EMBL/GenBank/DDBJ whole genome shotgun (WGS) entry which is preliminary data.</text>
</comment>
<feature type="chain" id="PRO_5039952159" description="Odorant binding protein" evidence="6">
    <location>
        <begin position="17"/>
        <end position="128"/>
    </location>
</feature>
<dbReference type="EMBL" id="JADBJN010000004">
    <property type="protein sequence ID" value="KAG5668635.1"/>
    <property type="molecule type" value="Genomic_DNA"/>
</dbReference>
<name>A0A9J6BGJ8_POLVA</name>
<evidence type="ECO:0000256" key="5">
    <source>
        <dbReference type="ARBA" id="ARBA00023157"/>
    </source>
</evidence>
<evidence type="ECO:0000256" key="4">
    <source>
        <dbReference type="ARBA" id="ARBA00022729"/>
    </source>
</evidence>
<organism evidence="7 8">
    <name type="scientific">Polypedilum vanderplanki</name>
    <name type="common">Sleeping chironomid midge</name>
    <dbReference type="NCBI Taxonomy" id="319348"/>
    <lineage>
        <taxon>Eukaryota</taxon>
        <taxon>Metazoa</taxon>
        <taxon>Ecdysozoa</taxon>
        <taxon>Arthropoda</taxon>
        <taxon>Hexapoda</taxon>
        <taxon>Insecta</taxon>
        <taxon>Pterygota</taxon>
        <taxon>Neoptera</taxon>
        <taxon>Endopterygota</taxon>
        <taxon>Diptera</taxon>
        <taxon>Nematocera</taxon>
        <taxon>Chironomoidea</taxon>
        <taxon>Chironomidae</taxon>
        <taxon>Chironominae</taxon>
        <taxon>Polypedilum</taxon>
        <taxon>Polypedilum</taxon>
    </lineage>
</organism>
<accession>A0A9J6BGJ8</accession>
<keyword evidence="5" id="KW-1015">Disulfide bond</keyword>
<dbReference type="InterPro" id="IPR006170">
    <property type="entry name" value="PBP/GOBP"/>
</dbReference>
<evidence type="ECO:0000256" key="3">
    <source>
        <dbReference type="ARBA" id="ARBA00022525"/>
    </source>
</evidence>
<dbReference type="AlphaFoldDB" id="A0A9J6BGJ8"/>
<dbReference type="Proteomes" id="UP001107558">
    <property type="component" value="Chromosome 4"/>
</dbReference>
<evidence type="ECO:0000313" key="7">
    <source>
        <dbReference type="EMBL" id="KAG5668635.1"/>
    </source>
</evidence>
<evidence type="ECO:0000256" key="6">
    <source>
        <dbReference type="SAM" id="SignalP"/>
    </source>
</evidence>
<reference evidence="7" key="1">
    <citation type="submission" date="2021-03" db="EMBL/GenBank/DDBJ databases">
        <title>Chromosome level genome of the anhydrobiotic midge Polypedilum vanderplanki.</title>
        <authorList>
            <person name="Yoshida Y."/>
            <person name="Kikawada T."/>
            <person name="Gusev O."/>
        </authorList>
    </citation>
    <scope>NUCLEOTIDE SEQUENCE</scope>
    <source>
        <strain evidence="7">NIAS01</strain>
        <tissue evidence="7">Whole body or cell culture</tissue>
    </source>
</reference>
<sequence>MKIFVAVLCMAAVAAAGYVPRTPEDLNRARGVCVKKYEITTERIAEYRKRIFRETDKETPLYVACVFEQLGLYREGAFVTDDYLVQLGKGDGARESVVGCYDKSEDLTIRAFRTFLCFIEKGLLPEGY</sequence>
<dbReference type="SUPFAM" id="SSF47565">
    <property type="entry name" value="Insect pheromone/odorant-binding proteins"/>
    <property type="match status" value="1"/>
</dbReference>
<dbReference type="GO" id="GO:0005615">
    <property type="term" value="C:extracellular space"/>
    <property type="evidence" value="ECO:0007669"/>
    <property type="project" value="TreeGrafter"/>
</dbReference>
<dbReference type="Gene3D" id="1.10.238.20">
    <property type="entry name" value="Pheromone/general odorant binding protein domain"/>
    <property type="match status" value="1"/>
</dbReference>
<evidence type="ECO:0008006" key="9">
    <source>
        <dbReference type="Google" id="ProtNLM"/>
    </source>
</evidence>
<dbReference type="CDD" id="cd23992">
    <property type="entry name" value="PBP_GOBP"/>
    <property type="match status" value="1"/>
</dbReference>
<dbReference type="PANTHER" id="PTHR11857:SF46">
    <property type="entry name" value="GENERAL ODORANT-BINDING PROTEIN 99A-RELATED"/>
    <property type="match status" value="1"/>
</dbReference>
<proteinExistence type="inferred from homology"/>
<keyword evidence="4 6" id="KW-0732">Signal</keyword>
<evidence type="ECO:0000256" key="1">
    <source>
        <dbReference type="ARBA" id="ARBA00004613"/>
    </source>
</evidence>
<dbReference type="InterPro" id="IPR036728">
    <property type="entry name" value="PBP_GOBP_sf"/>
</dbReference>
<evidence type="ECO:0000313" key="8">
    <source>
        <dbReference type="Proteomes" id="UP001107558"/>
    </source>
</evidence>
<keyword evidence="8" id="KW-1185">Reference proteome</keyword>
<dbReference type="Pfam" id="PF01395">
    <property type="entry name" value="PBP_GOBP"/>
    <property type="match status" value="1"/>
</dbReference>
<keyword evidence="3" id="KW-0964">Secreted</keyword>
<evidence type="ECO:0000256" key="2">
    <source>
        <dbReference type="ARBA" id="ARBA00008098"/>
    </source>
</evidence>
<comment type="subcellular location">
    <subcellularLocation>
        <location evidence="1">Secreted</location>
    </subcellularLocation>
</comment>
<dbReference type="OrthoDB" id="7665616at2759"/>